<evidence type="ECO:0000313" key="3">
    <source>
        <dbReference type="EMBL" id="MDN7932955.1"/>
    </source>
</evidence>
<proteinExistence type="predicted"/>
<keyword evidence="1" id="KW-0812">Transmembrane</keyword>
<organism evidence="3 4">
    <name type="scientific">Burkholderia metallica</name>
    <dbReference type="NCBI Taxonomy" id="488729"/>
    <lineage>
        <taxon>Bacteria</taxon>
        <taxon>Pseudomonadati</taxon>
        <taxon>Pseudomonadota</taxon>
        <taxon>Betaproteobacteria</taxon>
        <taxon>Burkholderiales</taxon>
        <taxon>Burkholderiaceae</taxon>
        <taxon>Burkholderia</taxon>
        <taxon>Burkholderia cepacia complex</taxon>
    </lineage>
</organism>
<dbReference type="RefSeq" id="WP_069260495.1">
    <property type="nucleotide sequence ID" value="NZ_CABVPT010000055.1"/>
</dbReference>
<sequence>MSLSITRRRLLAAGIAASSLALSGCFTPALYENRDETYIEHVSAFMITKDGKKLVVLGERYHYIFDLPDTLRPVLTARYRTSLHTSFSRFRVDGGDVTGQYDTVLSKDAPDDARQAAIADGFNASHKRIELEGNVVGKRYSAEGFTLKPDGTAQAFNERYTVVIDEAPSAFAKGLRILATPVTVAADGVLVLGGVLLLPVAYFSLKDRPLAGF</sequence>
<dbReference type="PROSITE" id="PS51257">
    <property type="entry name" value="PROKAR_LIPOPROTEIN"/>
    <property type="match status" value="1"/>
</dbReference>
<keyword evidence="4" id="KW-1185">Reference proteome</keyword>
<dbReference type="EMBL" id="JAUJSQ010000005">
    <property type="protein sequence ID" value="MDN7932955.1"/>
    <property type="molecule type" value="Genomic_DNA"/>
</dbReference>
<comment type="caution">
    <text evidence="3">The sequence shown here is derived from an EMBL/GenBank/DDBJ whole genome shotgun (WGS) entry which is preliminary data.</text>
</comment>
<feature type="transmembrane region" description="Helical" evidence="1">
    <location>
        <begin position="184"/>
        <end position="205"/>
    </location>
</feature>
<name>A0ABT8PCW8_9BURK</name>
<feature type="chain" id="PRO_5046981652" description="5-formyltetrahydrofolate cyclo-ligase" evidence="2">
    <location>
        <begin position="24"/>
        <end position="213"/>
    </location>
</feature>
<dbReference type="Proteomes" id="UP001171606">
    <property type="component" value="Unassembled WGS sequence"/>
</dbReference>
<evidence type="ECO:0008006" key="5">
    <source>
        <dbReference type="Google" id="ProtNLM"/>
    </source>
</evidence>
<keyword evidence="2" id="KW-0732">Signal</keyword>
<keyword evidence="1" id="KW-0472">Membrane</keyword>
<keyword evidence="1" id="KW-1133">Transmembrane helix</keyword>
<reference evidence="3" key="1">
    <citation type="submission" date="2023-07" db="EMBL/GenBank/DDBJ databases">
        <title>A collection of bacterial strains from the Burkholderia cepacia Research Laboratory and Repository.</title>
        <authorList>
            <person name="Lipuma J."/>
            <person name="Spilker T."/>
            <person name="Caverly L."/>
        </authorList>
    </citation>
    <scope>NUCLEOTIDE SEQUENCE</scope>
    <source>
        <strain evidence="3">AU42020</strain>
    </source>
</reference>
<feature type="signal peptide" evidence="2">
    <location>
        <begin position="1"/>
        <end position="23"/>
    </location>
</feature>
<protein>
    <recommendedName>
        <fullName evidence="5">5-formyltetrahydrofolate cyclo-ligase</fullName>
    </recommendedName>
</protein>
<evidence type="ECO:0000256" key="2">
    <source>
        <dbReference type="SAM" id="SignalP"/>
    </source>
</evidence>
<evidence type="ECO:0000256" key="1">
    <source>
        <dbReference type="SAM" id="Phobius"/>
    </source>
</evidence>
<gene>
    <name evidence="3" type="ORF">QZM52_16835</name>
</gene>
<accession>A0ABT8PCW8</accession>
<dbReference type="GeneID" id="67908161"/>
<evidence type="ECO:0000313" key="4">
    <source>
        <dbReference type="Proteomes" id="UP001171606"/>
    </source>
</evidence>